<evidence type="ECO:0000256" key="1">
    <source>
        <dbReference type="SAM" id="MobiDB-lite"/>
    </source>
</evidence>
<protein>
    <submittedName>
        <fullName evidence="2">Serine/threonine-protein phosphatase 1 regulatory subunit 10</fullName>
    </submittedName>
</protein>
<organism evidence="2 3">
    <name type="scientific">Anaeramoeba flamelloides</name>
    <dbReference type="NCBI Taxonomy" id="1746091"/>
    <lineage>
        <taxon>Eukaryota</taxon>
        <taxon>Metamonada</taxon>
        <taxon>Anaeramoebidae</taxon>
        <taxon>Anaeramoeba</taxon>
    </lineage>
</organism>
<evidence type="ECO:0000313" key="3">
    <source>
        <dbReference type="Proteomes" id="UP001150062"/>
    </source>
</evidence>
<feature type="compositionally biased region" description="Basic and acidic residues" evidence="1">
    <location>
        <begin position="324"/>
        <end position="335"/>
    </location>
</feature>
<sequence length="556" mass="66062">MNIVSQQNQNSFHVSSFNQNHKISHDDLGNFLILNNKEMILKFLVNNKGVEMILNLILNTIKTRDTNKIFQILNTLMKLSQNKTILSKGLFLFPVLATKIEKIILKNGSYLFSNHEQKIKTSINGLVQQLKINSQEFSRKRGYQENFTIEREILPLKRKKTLLKKFLVSKRSSPNKANLAVKPTQFYIKNKIITDLEIKKSLELADYNKFINKNITNGKNKETKKPQKKIKTKKSVTYKSVEKLTTIETFEKSVTNKKIVNRTNNNKRDNNKRNAWKVPMLIIKPDQQKKIKEHSKEKSQQEYRQNGELREIYIFGNKPPFSPDEPKEEEKKEEKEEKEEEEEEEKKGIAIISWNKMIIQNTENQNVNFQNNYNNSINSNNFHGNQNQNQNLNPLPYQSQINDQQQPQQSYQYQQQFVPNNPNQNYQPQFGQNNQQFVSTNNQQFEQRNDNYLYQNNAYEQIPMNSNFNSHQQPMQSNFIPQDNYYPNQQNNYQQWQPMNQPTYNQPQNSDYPTHPDSYNSFHINNNIRPPNHHQNHHHHPSQNINHHQYYLEQQY</sequence>
<feature type="compositionally biased region" description="Low complexity" evidence="1">
    <location>
        <begin position="481"/>
        <end position="502"/>
    </location>
</feature>
<feature type="compositionally biased region" description="Basic and acidic residues" evidence="1">
    <location>
        <begin position="286"/>
        <end position="311"/>
    </location>
</feature>
<feature type="region of interest" description="Disordered" evidence="1">
    <location>
        <begin position="466"/>
        <end position="516"/>
    </location>
</feature>
<reference evidence="2" key="1">
    <citation type="submission" date="2022-08" db="EMBL/GenBank/DDBJ databases">
        <title>Novel sulfate-reducing endosymbionts in the free-living metamonad Anaeramoeba.</title>
        <authorList>
            <person name="Jerlstrom-Hultqvist J."/>
            <person name="Cepicka I."/>
            <person name="Gallot-Lavallee L."/>
            <person name="Salas-Leiva D."/>
            <person name="Curtis B.A."/>
            <person name="Zahonova K."/>
            <person name="Pipaliya S."/>
            <person name="Dacks J."/>
            <person name="Roger A.J."/>
        </authorList>
    </citation>
    <scope>NUCLEOTIDE SEQUENCE</scope>
    <source>
        <strain evidence="2">Schooner1</strain>
    </source>
</reference>
<proteinExistence type="predicted"/>
<keyword evidence="3" id="KW-1185">Reference proteome</keyword>
<feature type="region of interest" description="Disordered" evidence="1">
    <location>
        <begin position="285"/>
        <end position="346"/>
    </location>
</feature>
<dbReference type="Proteomes" id="UP001150062">
    <property type="component" value="Unassembled WGS sequence"/>
</dbReference>
<dbReference type="EMBL" id="JAOAOG010000264">
    <property type="protein sequence ID" value="KAJ6235121.1"/>
    <property type="molecule type" value="Genomic_DNA"/>
</dbReference>
<feature type="compositionally biased region" description="Polar residues" evidence="1">
    <location>
        <begin position="466"/>
        <end position="480"/>
    </location>
</feature>
<feature type="compositionally biased region" description="Polar residues" evidence="1">
    <location>
        <begin position="503"/>
        <end position="516"/>
    </location>
</feature>
<comment type="caution">
    <text evidence="2">The sequence shown here is derived from an EMBL/GenBank/DDBJ whole genome shotgun (WGS) entry which is preliminary data.</text>
</comment>
<name>A0ABQ8XR78_9EUKA</name>
<evidence type="ECO:0000313" key="2">
    <source>
        <dbReference type="EMBL" id="KAJ6235121.1"/>
    </source>
</evidence>
<accession>A0ABQ8XR78</accession>
<feature type="region of interest" description="Disordered" evidence="1">
    <location>
        <begin position="370"/>
        <end position="410"/>
    </location>
</feature>
<gene>
    <name evidence="2" type="ORF">M0813_03804</name>
</gene>